<dbReference type="RefSeq" id="WP_005638502.1">
    <property type="nucleotide sequence ID" value="NZ_BAABYG010000001.1"/>
</dbReference>
<dbReference type="Proteomes" id="UP000482671">
    <property type="component" value="Unassembled WGS sequence"/>
</dbReference>
<evidence type="ECO:0000313" key="3">
    <source>
        <dbReference type="EMBL" id="RGN52154.1"/>
    </source>
</evidence>
<proteinExistence type="predicted"/>
<evidence type="ECO:0000313" key="2">
    <source>
        <dbReference type="EMBL" id="MTV00225.1"/>
    </source>
</evidence>
<dbReference type="GeneID" id="49205343"/>
<dbReference type="EMBL" id="BQNZ01000001">
    <property type="protein sequence ID" value="GKH71472.1"/>
    <property type="molecule type" value="Genomic_DNA"/>
</dbReference>
<protein>
    <submittedName>
        <fullName evidence="2">DNA-binding response regulator</fullName>
    </submittedName>
</protein>
<evidence type="ECO:0000313" key="1">
    <source>
        <dbReference type="EMBL" id="GKH71472.1"/>
    </source>
</evidence>
<sequence>MKVFTELTPECDITAQMYAAGYEKKEIAVLKHRAVSTINNQLQTAFLILGVRNGRELALKLAERISGIRLTLDFSPAMRSFVACVLLIILCVDSHLDMKRQQIRTRSNANVELIARVRVRIRGRNMPLLYGT</sequence>
<reference evidence="3 4" key="1">
    <citation type="submission" date="2018-08" db="EMBL/GenBank/DDBJ databases">
        <title>A genome reference for cultivated species of the human gut microbiota.</title>
        <authorList>
            <person name="Zou Y."/>
            <person name="Xue W."/>
            <person name="Luo G."/>
        </authorList>
    </citation>
    <scope>NUCLEOTIDE SEQUENCE [LARGE SCALE GENOMIC DNA]</scope>
    <source>
        <strain evidence="3 4">OM05-11AA</strain>
    </source>
</reference>
<gene>
    <name evidence="1" type="ORF">CE91St3_13350</name>
    <name evidence="3" type="ORF">DXB61_07885</name>
    <name evidence="2" type="ORF">GME02_00780</name>
</gene>
<dbReference type="EMBL" id="WNDD01000001">
    <property type="protein sequence ID" value="MTV00225.1"/>
    <property type="molecule type" value="Genomic_DNA"/>
</dbReference>
<dbReference type="Proteomes" id="UP001055114">
    <property type="component" value="Unassembled WGS sequence"/>
</dbReference>
<dbReference type="AlphaFoldDB" id="A0A9Q4NK73"/>
<dbReference type="OrthoDB" id="1049504at2"/>
<keyword evidence="2" id="KW-0238">DNA-binding</keyword>
<dbReference type="InterPro" id="IPR016032">
    <property type="entry name" value="Sig_transdc_resp-reg_C-effctor"/>
</dbReference>
<dbReference type="GO" id="GO:0003677">
    <property type="term" value="F:DNA binding"/>
    <property type="evidence" value="ECO:0007669"/>
    <property type="project" value="UniProtKB-KW"/>
</dbReference>
<dbReference type="EMBL" id="QSUP01000007">
    <property type="protein sequence ID" value="RGN52154.1"/>
    <property type="molecule type" value="Genomic_DNA"/>
</dbReference>
<evidence type="ECO:0000313" key="5">
    <source>
        <dbReference type="Proteomes" id="UP000482671"/>
    </source>
</evidence>
<dbReference type="Proteomes" id="UP000261088">
    <property type="component" value="Unassembled WGS sequence"/>
</dbReference>
<organism evidence="2 5">
    <name type="scientific">Parabacteroides merdae</name>
    <dbReference type="NCBI Taxonomy" id="46503"/>
    <lineage>
        <taxon>Bacteria</taxon>
        <taxon>Pseudomonadati</taxon>
        <taxon>Bacteroidota</taxon>
        <taxon>Bacteroidia</taxon>
        <taxon>Bacteroidales</taxon>
        <taxon>Tannerellaceae</taxon>
        <taxon>Parabacteroides</taxon>
    </lineage>
</organism>
<evidence type="ECO:0000313" key="4">
    <source>
        <dbReference type="Proteomes" id="UP000261088"/>
    </source>
</evidence>
<name>A0A9Q4NK73_9BACT</name>
<dbReference type="Gene3D" id="1.10.10.10">
    <property type="entry name" value="Winged helix-like DNA-binding domain superfamily/Winged helix DNA-binding domain"/>
    <property type="match status" value="1"/>
</dbReference>
<dbReference type="InterPro" id="IPR036388">
    <property type="entry name" value="WH-like_DNA-bd_sf"/>
</dbReference>
<reference evidence="1" key="3">
    <citation type="submission" date="2022-01" db="EMBL/GenBank/DDBJ databases">
        <title>Novel bile acid biosynthetic pathways are enriched in the microbiome of centenarians.</title>
        <authorList>
            <person name="Sato Y."/>
            <person name="Atarashi K."/>
            <person name="Plichta R.D."/>
            <person name="Arai Y."/>
            <person name="Sasajima S."/>
            <person name="Kearney M.S."/>
            <person name="Suda W."/>
            <person name="Takeshita K."/>
            <person name="Sasaki T."/>
            <person name="Okamoto S."/>
            <person name="Skelly N.A."/>
            <person name="Okamura Y."/>
            <person name="Vlamakis H."/>
            <person name="Li Y."/>
            <person name="Tanoue T."/>
            <person name="Takei H."/>
            <person name="Nittono H."/>
            <person name="Narushima S."/>
            <person name="Irie J."/>
            <person name="Itoh H."/>
            <person name="Moriya K."/>
            <person name="Sugiura Y."/>
            <person name="Suematsu M."/>
            <person name="Moritoki N."/>
            <person name="Shibata S."/>
            <person name="Littman R.D."/>
            <person name="Fischbach A.M."/>
            <person name="Uwamino Y."/>
            <person name="Inoue T."/>
            <person name="Honda A."/>
            <person name="Hattori M."/>
            <person name="Murai T."/>
            <person name="Xavier J.R."/>
            <person name="Hirose N."/>
            <person name="Honda K."/>
        </authorList>
    </citation>
    <scope>NUCLEOTIDE SEQUENCE</scope>
    <source>
        <strain evidence="1">CE91-St3</strain>
    </source>
</reference>
<dbReference type="SUPFAM" id="SSF46894">
    <property type="entry name" value="C-terminal effector domain of the bipartite response regulators"/>
    <property type="match status" value="1"/>
</dbReference>
<dbReference type="GO" id="GO:0006355">
    <property type="term" value="P:regulation of DNA-templated transcription"/>
    <property type="evidence" value="ECO:0007669"/>
    <property type="project" value="InterPro"/>
</dbReference>
<comment type="caution">
    <text evidence="2">The sequence shown here is derived from an EMBL/GenBank/DDBJ whole genome shotgun (WGS) entry which is preliminary data.</text>
</comment>
<reference evidence="2 5" key="2">
    <citation type="journal article" date="2019" name="Nat. Med.">
        <title>A library of human gut bacterial isolates paired with longitudinal multiomics data enables mechanistic microbiome research.</title>
        <authorList>
            <person name="Poyet M."/>
            <person name="Groussin M."/>
            <person name="Gibbons S.M."/>
            <person name="Avila-Pacheco J."/>
            <person name="Jiang X."/>
            <person name="Kearney S.M."/>
            <person name="Perrotta A.R."/>
            <person name="Berdy B."/>
            <person name="Zhao S."/>
            <person name="Lieberman T.D."/>
            <person name="Swanson P.K."/>
            <person name="Smith M."/>
            <person name="Roesemann S."/>
            <person name="Alexander J.E."/>
            <person name="Rich S.A."/>
            <person name="Livny J."/>
            <person name="Vlamakis H."/>
            <person name="Clish C."/>
            <person name="Bullock K."/>
            <person name="Deik A."/>
            <person name="Scott J."/>
            <person name="Pierce K.A."/>
            <person name="Xavier R.J."/>
            <person name="Alm E.J."/>
        </authorList>
    </citation>
    <scope>NUCLEOTIDE SEQUENCE [LARGE SCALE GENOMIC DNA]</scope>
    <source>
        <strain evidence="2 5">BIOML-A11</strain>
    </source>
</reference>
<accession>A0A9Q4NK73</accession>